<evidence type="ECO:0000313" key="2">
    <source>
        <dbReference type="Proteomes" id="UP000037939"/>
    </source>
</evidence>
<reference evidence="1 2" key="1">
    <citation type="submission" date="2015-07" db="EMBL/GenBank/DDBJ databases">
        <title>Draft genome sequence of the Amantichitinum ursilacus IGB-41, a new chitin-degrading bacterium.</title>
        <authorList>
            <person name="Kirstahler P."/>
            <person name="Guenther M."/>
            <person name="Grumaz C."/>
            <person name="Rupp S."/>
            <person name="Zibek S."/>
            <person name="Sohn K."/>
        </authorList>
    </citation>
    <scope>NUCLEOTIDE SEQUENCE [LARGE SCALE GENOMIC DNA]</scope>
    <source>
        <strain evidence="1 2">IGB-41</strain>
    </source>
</reference>
<keyword evidence="2" id="KW-1185">Reference proteome</keyword>
<dbReference type="EMBL" id="LAQT01000002">
    <property type="protein sequence ID" value="KPC54510.1"/>
    <property type="molecule type" value="Genomic_DNA"/>
</dbReference>
<dbReference type="AlphaFoldDB" id="A0A0N0GQA7"/>
<accession>A0A0N0GQA7</accession>
<evidence type="ECO:0000313" key="1">
    <source>
        <dbReference type="EMBL" id="KPC54510.1"/>
    </source>
</evidence>
<name>A0A0N0GQA7_9NEIS</name>
<organism evidence="1 2">
    <name type="scientific">Amantichitinum ursilacus</name>
    <dbReference type="NCBI Taxonomy" id="857265"/>
    <lineage>
        <taxon>Bacteria</taxon>
        <taxon>Pseudomonadati</taxon>
        <taxon>Pseudomonadota</taxon>
        <taxon>Betaproteobacteria</taxon>
        <taxon>Neisseriales</taxon>
        <taxon>Chitinibacteraceae</taxon>
        <taxon>Amantichitinum</taxon>
    </lineage>
</organism>
<sequence length="159" mass="17694">MDRLGVNMVYRCGHKPQPGLPVPDTHDASLMRIAFSCPHCLSELARRCVLDTRIFVNLQQLSQGMSAFVIEVADAVEEVGEMLAAVGYGCTGKSQDELTPGMQTAVMGDQVWRKELWFANNTDPRHVVALIAHVKAEMVWLEPYLPMGQEAIEYCTFPV</sequence>
<dbReference type="Proteomes" id="UP000037939">
    <property type="component" value="Unassembled WGS sequence"/>
</dbReference>
<gene>
    <name evidence="1" type="ORF">WG78_03010</name>
</gene>
<protein>
    <submittedName>
        <fullName evidence="1">Uncharacterized protein</fullName>
    </submittedName>
</protein>
<comment type="caution">
    <text evidence="1">The sequence shown here is derived from an EMBL/GenBank/DDBJ whole genome shotgun (WGS) entry which is preliminary data.</text>
</comment>
<proteinExistence type="predicted"/>